<sequence>MGISSTNPLLVSLNLKGTSVDGNNKEITCKALEAQARRRWQVRIMTRKMRPRTRRSILMKRRACPDGARWPRRNGVEKRVRTLKKLIPNSSDQSNGLDGLFRETADYILSLQMRVKVMQILVKALSTTGSDDQ</sequence>
<proteinExistence type="predicted"/>
<evidence type="ECO:0000256" key="2">
    <source>
        <dbReference type="ARBA" id="ARBA00023015"/>
    </source>
</evidence>
<dbReference type="SUPFAM" id="SSF47459">
    <property type="entry name" value="HLH, helix-loop-helix DNA-binding domain"/>
    <property type="match status" value="1"/>
</dbReference>
<gene>
    <name evidence="5" type="ORF">HS088_TW06G00106</name>
</gene>
<evidence type="ECO:0000313" key="5">
    <source>
        <dbReference type="EMBL" id="KAF5745941.1"/>
    </source>
</evidence>
<comment type="subcellular location">
    <subcellularLocation>
        <location evidence="1">Nucleus</location>
    </subcellularLocation>
</comment>
<dbReference type="InParanoid" id="A0A7J7DHW5"/>
<accession>A0A7J7DHW5</accession>
<evidence type="ECO:0000313" key="6">
    <source>
        <dbReference type="Proteomes" id="UP000593562"/>
    </source>
</evidence>
<dbReference type="InterPro" id="IPR044549">
    <property type="entry name" value="bHLH_AtIBH1-like"/>
</dbReference>
<dbReference type="Proteomes" id="UP000593562">
    <property type="component" value="Unassembled WGS sequence"/>
</dbReference>
<dbReference type="InterPro" id="IPR036638">
    <property type="entry name" value="HLH_DNA-bd_sf"/>
</dbReference>
<dbReference type="FunCoup" id="A0A7J7DHW5">
    <property type="interactions" value="51"/>
</dbReference>
<evidence type="ECO:0000256" key="1">
    <source>
        <dbReference type="ARBA" id="ARBA00004123"/>
    </source>
</evidence>
<keyword evidence="4" id="KW-0539">Nucleus</keyword>
<dbReference type="AlphaFoldDB" id="A0A7J7DHW5"/>
<dbReference type="InterPro" id="IPR044660">
    <property type="entry name" value="IBH1-like"/>
</dbReference>
<reference evidence="5 6" key="1">
    <citation type="journal article" date="2020" name="Nat. Commun.">
        <title>Genome of Tripterygium wilfordii and identification of cytochrome P450 involved in triptolide biosynthesis.</title>
        <authorList>
            <person name="Tu L."/>
            <person name="Su P."/>
            <person name="Zhang Z."/>
            <person name="Gao L."/>
            <person name="Wang J."/>
            <person name="Hu T."/>
            <person name="Zhou J."/>
            <person name="Zhang Y."/>
            <person name="Zhao Y."/>
            <person name="Liu Y."/>
            <person name="Song Y."/>
            <person name="Tong Y."/>
            <person name="Lu Y."/>
            <person name="Yang J."/>
            <person name="Xu C."/>
            <person name="Jia M."/>
            <person name="Peters R.J."/>
            <person name="Huang L."/>
            <person name="Gao W."/>
        </authorList>
    </citation>
    <scope>NUCLEOTIDE SEQUENCE [LARGE SCALE GENOMIC DNA]</scope>
    <source>
        <strain evidence="6">cv. XIE 37</strain>
        <tissue evidence="5">Leaf</tissue>
    </source>
</reference>
<dbReference type="GO" id="GO:0006355">
    <property type="term" value="P:regulation of DNA-templated transcription"/>
    <property type="evidence" value="ECO:0007669"/>
    <property type="project" value="InterPro"/>
</dbReference>
<keyword evidence="6" id="KW-1185">Reference proteome</keyword>
<dbReference type="GO" id="GO:0000976">
    <property type="term" value="F:transcription cis-regulatory region binding"/>
    <property type="evidence" value="ECO:0007669"/>
    <property type="project" value="UniProtKB-ARBA"/>
</dbReference>
<dbReference type="CDD" id="cd11444">
    <property type="entry name" value="bHLH_AtIBH1_like"/>
    <property type="match status" value="1"/>
</dbReference>
<name>A0A7J7DHW5_TRIWF</name>
<dbReference type="GO" id="GO:0046983">
    <property type="term" value="F:protein dimerization activity"/>
    <property type="evidence" value="ECO:0007669"/>
    <property type="project" value="InterPro"/>
</dbReference>
<dbReference type="OrthoDB" id="1935502at2759"/>
<evidence type="ECO:0000256" key="3">
    <source>
        <dbReference type="ARBA" id="ARBA00023163"/>
    </source>
</evidence>
<evidence type="ECO:0000256" key="4">
    <source>
        <dbReference type="ARBA" id="ARBA00023242"/>
    </source>
</evidence>
<protein>
    <submittedName>
        <fullName evidence="5">Basic helix-loop-helix protein</fullName>
    </submittedName>
</protein>
<keyword evidence="2" id="KW-0805">Transcription regulation</keyword>
<dbReference type="PANTHER" id="PTHR33124:SF39">
    <property type="entry name" value="TRANSCRIPTION FACTOR UPBEAT1"/>
    <property type="match status" value="1"/>
</dbReference>
<dbReference type="EMBL" id="JAAARO010000006">
    <property type="protein sequence ID" value="KAF5745941.1"/>
    <property type="molecule type" value="Genomic_DNA"/>
</dbReference>
<dbReference type="PANTHER" id="PTHR33124">
    <property type="entry name" value="TRANSCRIPTION FACTOR IBH1-LIKE 1"/>
    <property type="match status" value="1"/>
</dbReference>
<organism evidence="5 6">
    <name type="scientific">Tripterygium wilfordii</name>
    <name type="common">Thunder God vine</name>
    <dbReference type="NCBI Taxonomy" id="458696"/>
    <lineage>
        <taxon>Eukaryota</taxon>
        <taxon>Viridiplantae</taxon>
        <taxon>Streptophyta</taxon>
        <taxon>Embryophyta</taxon>
        <taxon>Tracheophyta</taxon>
        <taxon>Spermatophyta</taxon>
        <taxon>Magnoliopsida</taxon>
        <taxon>eudicotyledons</taxon>
        <taxon>Gunneridae</taxon>
        <taxon>Pentapetalae</taxon>
        <taxon>rosids</taxon>
        <taxon>fabids</taxon>
        <taxon>Celastrales</taxon>
        <taxon>Celastraceae</taxon>
        <taxon>Tripterygium</taxon>
    </lineage>
</organism>
<keyword evidence="3" id="KW-0804">Transcription</keyword>
<comment type="caution">
    <text evidence="5">The sequence shown here is derived from an EMBL/GenBank/DDBJ whole genome shotgun (WGS) entry which is preliminary data.</text>
</comment>
<dbReference type="GO" id="GO:0005634">
    <property type="term" value="C:nucleus"/>
    <property type="evidence" value="ECO:0007669"/>
    <property type="project" value="UniProtKB-SubCell"/>
</dbReference>